<dbReference type="KEGG" id="ttn:TTX_0852"/>
<dbReference type="Proteomes" id="UP000002654">
    <property type="component" value="Chromosome"/>
</dbReference>
<dbReference type="PATRIC" id="fig|768679.9.peg.861"/>
<evidence type="ECO:0000313" key="2">
    <source>
        <dbReference type="Proteomes" id="UP000002654"/>
    </source>
</evidence>
<dbReference type="EMBL" id="FN869859">
    <property type="protein sequence ID" value="CCC81507.1"/>
    <property type="molecule type" value="Genomic_DNA"/>
</dbReference>
<accession>G4RPL2</accession>
<keyword evidence="2" id="KW-1185">Reference proteome</keyword>
<reference evidence="1 2" key="1">
    <citation type="journal article" date="2011" name="PLoS ONE">
        <title>The complete genome sequence of Thermoproteus tenax: a physiologically versatile member of the Crenarchaeota.</title>
        <authorList>
            <person name="Siebers B."/>
            <person name="Zaparty M."/>
            <person name="Raddatz G."/>
            <person name="Tjaden B."/>
            <person name="Albers S.V."/>
            <person name="Bell S.D."/>
            <person name="Blombach F."/>
            <person name="Kletzin A."/>
            <person name="Kyrpides N."/>
            <person name="Lanz C."/>
            <person name="Plagens A."/>
            <person name="Rampp M."/>
            <person name="Rosinus A."/>
            <person name="von Jan M."/>
            <person name="Makarova K.S."/>
            <person name="Klenk H.P."/>
            <person name="Schuster S.C."/>
            <person name="Hensel R."/>
        </authorList>
    </citation>
    <scope>NUCLEOTIDE SEQUENCE [LARGE SCALE GENOMIC DNA]</scope>
    <source>
        <strain evidence="2">ATCC 35583 / DSM 2078 / JCM 9277 / NBRC 100435 / Kra 1</strain>
    </source>
</reference>
<gene>
    <name evidence="1" type="ordered locus">TTX_0852</name>
</gene>
<dbReference type="PaxDb" id="768679-TTX_0852"/>
<dbReference type="STRING" id="768679.TTX_0852"/>
<organism evidence="1 2">
    <name type="scientific">Thermoproteus tenax (strain ATCC 35583 / DSM 2078 / JCM 9277 / NBRC 100435 / Kra 1)</name>
    <dbReference type="NCBI Taxonomy" id="768679"/>
    <lineage>
        <taxon>Archaea</taxon>
        <taxon>Thermoproteota</taxon>
        <taxon>Thermoprotei</taxon>
        <taxon>Thermoproteales</taxon>
        <taxon>Thermoproteaceae</taxon>
        <taxon>Thermoproteus</taxon>
    </lineage>
</organism>
<dbReference type="AlphaFoldDB" id="G4RPL2"/>
<sequence>MLMISIHTDEAGENTARIIEVDGEVVVSMDTFIEGVVVPPDAEVVEIGGRYKLYVVRRDRPEGRIEFLVYDNGTKRQLISARYIGSIRGEDAVKLLKGLLDAIAKTYDLSKI</sequence>
<evidence type="ECO:0000313" key="1">
    <source>
        <dbReference type="EMBL" id="CCC81507.1"/>
    </source>
</evidence>
<proteinExistence type="predicted"/>
<dbReference type="eggNOG" id="arCOG05480">
    <property type="taxonomic scope" value="Archaea"/>
</dbReference>
<dbReference type="HOGENOM" id="CLU_172289_0_0_2"/>
<protein>
    <submittedName>
        <fullName evidence="1">Uncharacterized protein</fullName>
    </submittedName>
</protein>
<name>G4RPL2_THETK</name>